<evidence type="ECO:0000256" key="5">
    <source>
        <dbReference type="ARBA" id="ARBA00022692"/>
    </source>
</evidence>
<feature type="transmembrane region" description="Helical" evidence="9">
    <location>
        <begin position="36"/>
        <end position="54"/>
    </location>
</feature>
<evidence type="ECO:0000313" key="10">
    <source>
        <dbReference type="EMBL" id="SFE53553.1"/>
    </source>
</evidence>
<keyword evidence="2" id="KW-1003">Cell membrane</keyword>
<dbReference type="OrthoDB" id="9790043at2"/>
<keyword evidence="1" id="KW-0813">Transport</keyword>
<dbReference type="FunCoup" id="A0A1I2BE22">
    <property type="interactions" value="7"/>
</dbReference>
<feature type="transmembrane region" description="Helical" evidence="9">
    <location>
        <begin position="169"/>
        <end position="191"/>
    </location>
</feature>
<keyword evidence="6" id="KW-0769">Symport</keyword>
<dbReference type="RefSeq" id="WP_010528124.1">
    <property type="nucleotide sequence ID" value="NZ_AFSL01000072.1"/>
</dbReference>
<dbReference type="AlphaFoldDB" id="A0A1I2BE22"/>
<dbReference type="GO" id="GO:0015153">
    <property type="term" value="F:rhamnose transmembrane transporter activity"/>
    <property type="evidence" value="ECO:0007669"/>
    <property type="project" value="InterPro"/>
</dbReference>
<keyword evidence="5 9" id="KW-0812">Transmembrane</keyword>
<keyword evidence="7 9" id="KW-1133">Transmembrane helix</keyword>
<feature type="transmembrane region" description="Helical" evidence="9">
    <location>
        <begin position="6"/>
        <end position="24"/>
    </location>
</feature>
<dbReference type="GO" id="GO:0016020">
    <property type="term" value="C:membrane"/>
    <property type="evidence" value="ECO:0007669"/>
    <property type="project" value="InterPro"/>
</dbReference>
<feature type="transmembrane region" description="Helical" evidence="9">
    <location>
        <begin position="318"/>
        <end position="336"/>
    </location>
</feature>
<accession>A0A1I2BE22</accession>
<evidence type="ECO:0000313" key="11">
    <source>
        <dbReference type="Proteomes" id="UP000181976"/>
    </source>
</evidence>
<evidence type="ECO:0000256" key="2">
    <source>
        <dbReference type="ARBA" id="ARBA00022475"/>
    </source>
</evidence>
<keyword evidence="8 9" id="KW-0472">Membrane</keyword>
<evidence type="ECO:0000256" key="6">
    <source>
        <dbReference type="ARBA" id="ARBA00022847"/>
    </source>
</evidence>
<proteinExistence type="predicted"/>
<evidence type="ECO:0000256" key="7">
    <source>
        <dbReference type="ARBA" id="ARBA00022989"/>
    </source>
</evidence>
<feature type="transmembrane region" description="Helical" evidence="9">
    <location>
        <begin position="127"/>
        <end position="148"/>
    </location>
</feature>
<keyword evidence="3" id="KW-0997">Cell inner membrane</keyword>
<dbReference type="InParanoid" id="A0A1I2BE22"/>
<sequence>MNAIQGILLIAIGSIGAASFYVPFKKVKVWSWESYWIMQGFAAWLLVPFLFAWLTVPDNALFEVLANAPTKPKMLAILFGILWGIGGLTFGLSIRYLGVALGQSLALGLTAAFGTLVPPLVNPDESLSLILVLGVGICVAGIAIIGYAGSLKNKTMSEEQRKAAVAEFALKKGILIAVLAGVMSACFNYGLEAAKPIEELTRSYGTNPLFLKNPSLVFILWGGFLTNAVYCVYLNIKKKTYRDYFGSGLHIFFNNLFFTFLAGFLWFLQFHFLGMGQSKLPEDIAVFGWSILMALNISFSNIWGIILKEWKGASRKTMWVLVAGIIVLIASTFVVSL</sequence>
<dbReference type="InterPro" id="IPR004673">
    <property type="entry name" value="L-rhamnose-proton_sym_RhaT"/>
</dbReference>
<keyword evidence="11" id="KW-1185">Reference proteome</keyword>
<organism evidence="10 11">
    <name type="scientific">Thermophagus xiamenensis</name>
    <dbReference type="NCBI Taxonomy" id="385682"/>
    <lineage>
        <taxon>Bacteria</taxon>
        <taxon>Pseudomonadati</taxon>
        <taxon>Bacteroidota</taxon>
        <taxon>Bacteroidia</taxon>
        <taxon>Marinilabiliales</taxon>
        <taxon>Marinilabiliaceae</taxon>
        <taxon>Thermophagus</taxon>
    </lineage>
</organism>
<protein>
    <submittedName>
        <fullName evidence="10">L-rhamnose-H+ transport protein</fullName>
    </submittedName>
</protein>
<feature type="transmembrane region" description="Helical" evidence="9">
    <location>
        <begin position="248"/>
        <end position="272"/>
    </location>
</feature>
<feature type="transmembrane region" description="Helical" evidence="9">
    <location>
        <begin position="284"/>
        <end position="306"/>
    </location>
</feature>
<evidence type="ECO:0000256" key="8">
    <source>
        <dbReference type="ARBA" id="ARBA00023136"/>
    </source>
</evidence>
<dbReference type="GO" id="GO:0015293">
    <property type="term" value="F:symporter activity"/>
    <property type="evidence" value="ECO:0007669"/>
    <property type="project" value="UniProtKB-KW"/>
</dbReference>
<feature type="transmembrane region" description="Helical" evidence="9">
    <location>
        <begin position="74"/>
        <end position="92"/>
    </location>
</feature>
<evidence type="ECO:0000256" key="4">
    <source>
        <dbReference type="ARBA" id="ARBA00022597"/>
    </source>
</evidence>
<gene>
    <name evidence="10" type="ORF">SAMN05444380_11310</name>
</gene>
<dbReference type="STRING" id="385682.SAMN05444380_11310"/>
<keyword evidence="4" id="KW-0762">Sugar transport</keyword>
<evidence type="ECO:0000256" key="9">
    <source>
        <dbReference type="SAM" id="Phobius"/>
    </source>
</evidence>
<dbReference type="eggNOG" id="ENOG502Z7ID">
    <property type="taxonomic scope" value="Bacteria"/>
</dbReference>
<dbReference type="EMBL" id="FONA01000013">
    <property type="protein sequence ID" value="SFE53553.1"/>
    <property type="molecule type" value="Genomic_DNA"/>
</dbReference>
<dbReference type="Proteomes" id="UP000181976">
    <property type="component" value="Unassembled WGS sequence"/>
</dbReference>
<evidence type="ECO:0000256" key="3">
    <source>
        <dbReference type="ARBA" id="ARBA00022519"/>
    </source>
</evidence>
<feature type="transmembrane region" description="Helical" evidence="9">
    <location>
        <begin position="216"/>
        <end position="236"/>
    </location>
</feature>
<dbReference type="Pfam" id="PF06379">
    <property type="entry name" value="RhaT"/>
    <property type="match status" value="1"/>
</dbReference>
<name>A0A1I2BE22_9BACT</name>
<reference evidence="10 11" key="1">
    <citation type="submission" date="2016-10" db="EMBL/GenBank/DDBJ databases">
        <authorList>
            <person name="de Groot N.N."/>
        </authorList>
    </citation>
    <scope>NUCLEOTIDE SEQUENCE [LARGE SCALE GENOMIC DNA]</scope>
    <source>
        <strain evidence="10 11">DSM 19012</strain>
    </source>
</reference>
<evidence type="ECO:0000256" key="1">
    <source>
        <dbReference type="ARBA" id="ARBA00022448"/>
    </source>
</evidence>